<evidence type="ECO:0000313" key="2">
    <source>
        <dbReference type="EMBL" id="AEB12574.1"/>
    </source>
</evidence>
<name>F2NQZ6_MARHT</name>
<reference evidence="2 3" key="1">
    <citation type="journal article" date="2012" name="Stand. Genomic Sci.">
        <title>Complete genome sequence of the aerobic, heterotroph Marinithermus hydrothermalis type strain (T1(T)) from a deep-sea hydrothermal vent chimney.</title>
        <authorList>
            <person name="Copeland A."/>
            <person name="Gu W."/>
            <person name="Yasawong M."/>
            <person name="Lapidus A."/>
            <person name="Lucas S."/>
            <person name="Deshpande S."/>
            <person name="Pagani I."/>
            <person name="Tapia R."/>
            <person name="Cheng J.F."/>
            <person name="Goodwin L.A."/>
            <person name="Pitluck S."/>
            <person name="Liolios K."/>
            <person name="Ivanova N."/>
            <person name="Mavromatis K."/>
            <person name="Mikhailova N."/>
            <person name="Pati A."/>
            <person name="Chen A."/>
            <person name="Palaniappan K."/>
            <person name="Land M."/>
            <person name="Pan C."/>
            <person name="Brambilla E.M."/>
            <person name="Rohde M."/>
            <person name="Tindall B.J."/>
            <person name="Sikorski J."/>
            <person name="Goker M."/>
            <person name="Detter J.C."/>
            <person name="Bristow J."/>
            <person name="Eisen J.A."/>
            <person name="Markowitz V."/>
            <person name="Hugenholtz P."/>
            <person name="Kyrpides N.C."/>
            <person name="Klenk H.P."/>
            <person name="Woyke T."/>
        </authorList>
    </citation>
    <scope>NUCLEOTIDE SEQUENCE [LARGE SCALE GENOMIC DNA]</scope>
    <source>
        <strain evidence="3">DSM 14884 / JCM 11576 / T1</strain>
    </source>
</reference>
<dbReference type="OrthoDB" id="1524523at2"/>
<protein>
    <submittedName>
        <fullName evidence="2">Carboxymuconolactone decarboxylase</fullName>
    </submittedName>
</protein>
<dbReference type="InterPro" id="IPR003779">
    <property type="entry name" value="CMD-like"/>
</dbReference>
<dbReference type="Gene3D" id="1.20.1290.10">
    <property type="entry name" value="AhpD-like"/>
    <property type="match status" value="1"/>
</dbReference>
<sequence length="101" mass="10775">MSFPEAYQNLRARYPDLAAAYDALGDAAHQAGPLPERERRLVKLALAIGAGLEGAVHSHTRKALEAGLTPDELRHAALLAVTTLGLPAAVRALSWVEDELP</sequence>
<evidence type="ECO:0000313" key="3">
    <source>
        <dbReference type="Proteomes" id="UP000007030"/>
    </source>
</evidence>
<dbReference type="SUPFAM" id="SSF69118">
    <property type="entry name" value="AhpD-like"/>
    <property type="match status" value="1"/>
</dbReference>
<dbReference type="InterPro" id="IPR029032">
    <property type="entry name" value="AhpD-like"/>
</dbReference>
<keyword evidence="3" id="KW-1185">Reference proteome</keyword>
<dbReference type="STRING" id="869210.Marky_1843"/>
<dbReference type="AlphaFoldDB" id="F2NQZ6"/>
<dbReference type="RefSeq" id="WP_013704620.1">
    <property type="nucleotide sequence ID" value="NC_015387.1"/>
</dbReference>
<dbReference type="KEGG" id="mhd:Marky_1843"/>
<gene>
    <name evidence="2" type="ordered locus">Marky_1843</name>
</gene>
<dbReference type="Proteomes" id="UP000007030">
    <property type="component" value="Chromosome"/>
</dbReference>
<feature type="domain" description="Carboxymuconolactone decarboxylase-like" evidence="1">
    <location>
        <begin position="15"/>
        <end position="98"/>
    </location>
</feature>
<dbReference type="GO" id="GO:0051920">
    <property type="term" value="F:peroxiredoxin activity"/>
    <property type="evidence" value="ECO:0007669"/>
    <property type="project" value="InterPro"/>
</dbReference>
<dbReference type="HOGENOM" id="CLU_160008_0_0_0"/>
<accession>F2NQZ6</accession>
<proteinExistence type="predicted"/>
<evidence type="ECO:0000259" key="1">
    <source>
        <dbReference type="Pfam" id="PF02627"/>
    </source>
</evidence>
<dbReference type="eggNOG" id="COG0599">
    <property type="taxonomic scope" value="Bacteria"/>
</dbReference>
<dbReference type="Pfam" id="PF02627">
    <property type="entry name" value="CMD"/>
    <property type="match status" value="1"/>
</dbReference>
<dbReference type="EMBL" id="CP002630">
    <property type="protein sequence ID" value="AEB12574.1"/>
    <property type="molecule type" value="Genomic_DNA"/>
</dbReference>
<dbReference type="PANTHER" id="PTHR33930:SF2">
    <property type="entry name" value="BLR3452 PROTEIN"/>
    <property type="match status" value="1"/>
</dbReference>
<dbReference type="PANTHER" id="PTHR33930">
    <property type="entry name" value="ALKYL HYDROPEROXIDE REDUCTASE AHPD"/>
    <property type="match status" value="1"/>
</dbReference>
<organism evidence="2 3">
    <name type="scientific">Marinithermus hydrothermalis (strain DSM 14884 / JCM 11576 / T1)</name>
    <dbReference type="NCBI Taxonomy" id="869210"/>
    <lineage>
        <taxon>Bacteria</taxon>
        <taxon>Thermotogati</taxon>
        <taxon>Deinococcota</taxon>
        <taxon>Deinococci</taxon>
        <taxon>Thermales</taxon>
        <taxon>Thermaceae</taxon>
        <taxon>Marinithermus</taxon>
    </lineage>
</organism>